<dbReference type="PANTHER" id="PTHR43249:SF1">
    <property type="entry name" value="D-GLUCOSIDE 3-DEHYDROGENASE"/>
    <property type="match status" value="1"/>
</dbReference>
<dbReference type="PANTHER" id="PTHR43249">
    <property type="entry name" value="UDP-N-ACETYL-2-AMINO-2-DEOXY-D-GLUCURONATE OXIDASE"/>
    <property type="match status" value="1"/>
</dbReference>
<protein>
    <submittedName>
        <fullName evidence="4">Gfo/Idh/MocA family oxidoreductase</fullName>
    </submittedName>
</protein>
<dbReference type="InterPro" id="IPR055170">
    <property type="entry name" value="GFO_IDH_MocA-like_dom"/>
</dbReference>
<dbReference type="InterPro" id="IPR036291">
    <property type="entry name" value="NAD(P)-bd_dom_sf"/>
</dbReference>
<reference evidence="4 5" key="1">
    <citation type="journal article" date="2020" name="Front. Microbiol.">
        <title>Design of Bacterial Strain-Specific qPCR Assays Using NGS Data and Publicly Available Resources and Its Application to Track Biocontrol Strains.</title>
        <authorList>
            <person name="Hernandez I."/>
            <person name="Sant C."/>
            <person name="Martinez R."/>
            <person name="Fernandez C."/>
        </authorList>
    </citation>
    <scope>NUCLEOTIDE SEQUENCE [LARGE SCALE GENOMIC DNA]</scope>
    <source>
        <strain evidence="4 5">B24</strain>
    </source>
</reference>
<dbReference type="GO" id="GO:0000166">
    <property type="term" value="F:nucleotide binding"/>
    <property type="evidence" value="ECO:0007669"/>
    <property type="project" value="InterPro"/>
</dbReference>
<feature type="domain" description="GFO/IDH/MocA-like oxidoreductase" evidence="3">
    <location>
        <begin position="129"/>
        <end position="250"/>
    </location>
</feature>
<evidence type="ECO:0000259" key="2">
    <source>
        <dbReference type="Pfam" id="PF01408"/>
    </source>
</evidence>
<name>A0A7D7W965_9MICO</name>
<evidence type="ECO:0000313" key="5">
    <source>
        <dbReference type="Proteomes" id="UP000515708"/>
    </source>
</evidence>
<dbReference type="Pfam" id="PF22725">
    <property type="entry name" value="GFO_IDH_MocA_C3"/>
    <property type="match status" value="1"/>
</dbReference>
<dbReference type="RefSeq" id="WP_182255788.1">
    <property type="nucleotide sequence ID" value="NZ_CP043732.1"/>
</dbReference>
<feature type="domain" description="Gfo/Idh/MocA-like oxidoreductase N-terminal" evidence="2">
    <location>
        <begin position="1"/>
        <end position="117"/>
    </location>
</feature>
<organism evidence="4 5">
    <name type="scientific">Microbacterium esteraromaticum</name>
    <dbReference type="NCBI Taxonomy" id="57043"/>
    <lineage>
        <taxon>Bacteria</taxon>
        <taxon>Bacillati</taxon>
        <taxon>Actinomycetota</taxon>
        <taxon>Actinomycetes</taxon>
        <taxon>Micrococcales</taxon>
        <taxon>Microbacteriaceae</taxon>
        <taxon>Microbacterium</taxon>
    </lineage>
</organism>
<dbReference type="EMBL" id="CP043732">
    <property type="protein sequence ID" value="QMU96878.1"/>
    <property type="molecule type" value="Genomic_DNA"/>
</dbReference>
<accession>A0A7D7W965</accession>
<dbReference type="Pfam" id="PF01408">
    <property type="entry name" value="GFO_IDH_MocA"/>
    <property type="match status" value="1"/>
</dbReference>
<gene>
    <name evidence="4" type="ORF">FVO59_06315</name>
</gene>
<evidence type="ECO:0000256" key="1">
    <source>
        <dbReference type="ARBA" id="ARBA00023027"/>
    </source>
</evidence>
<dbReference type="Gene3D" id="3.30.360.10">
    <property type="entry name" value="Dihydrodipicolinate Reductase, domain 2"/>
    <property type="match status" value="1"/>
</dbReference>
<dbReference type="SUPFAM" id="SSF55347">
    <property type="entry name" value="Glyceraldehyde-3-phosphate dehydrogenase-like, C-terminal domain"/>
    <property type="match status" value="1"/>
</dbReference>
<dbReference type="AlphaFoldDB" id="A0A7D7W965"/>
<dbReference type="Gene3D" id="3.40.50.720">
    <property type="entry name" value="NAD(P)-binding Rossmann-like Domain"/>
    <property type="match status" value="1"/>
</dbReference>
<keyword evidence="1" id="KW-0520">NAD</keyword>
<dbReference type="InterPro" id="IPR052515">
    <property type="entry name" value="Gfo/Idh/MocA_Oxidoreductase"/>
</dbReference>
<evidence type="ECO:0000259" key="3">
    <source>
        <dbReference type="Pfam" id="PF22725"/>
    </source>
</evidence>
<dbReference type="SUPFAM" id="SSF51735">
    <property type="entry name" value="NAD(P)-binding Rossmann-fold domains"/>
    <property type="match status" value="1"/>
</dbReference>
<dbReference type="InterPro" id="IPR000683">
    <property type="entry name" value="Gfo/Idh/MocA-like_OxRdtase_N"/>
</dbReference>
<proteinExistence type="predicted"/>
<dbReference type="Proteomes" id="UP000515708">
    <property type="component" value="Chromosome"/>
</dbReference>
<evidence type="ECO:0000313" key="4">
    <source>
        <dbReference type="EMBL" id="QMU96878.1"/>
    </source>
</evidence>
<sequence>MKVVLIGAGAYARAHANAIRGIAELELVAVVDRDAQRAGQLAAEFESTAFTGVEQACVAVQPDIATVIVPTAAHVDVALQALRGGAHVLLEKPLARSVAECATLAEEADRRGLLVDVVSQRRFQEGGAAVKEALRQGMLGRVGTAHLDTSVWRDDAYFTDAGWRGRSAEGGGNLLNHGWHALDLLIWFLGVPDEAHGFRVTSRVPGVDVEESLAAALRFSGGSLGVLEASLVARGGPRMRLTLTGDRGTAWVEDTQAGLVHIDDRGGTREFRWDSVDADAALRTQYLGLMRAIRGGEQLRVGLDGALQTLQAAELVLAAVADG</sequence>